<dbReference type="InterPro" id="IPR004647">
    <property type="entry name" value="Fe-S_hydro-lyase_TtdB-typ_cat"/>
</dbReference>
<evidence type="ECO:0000256" key="1">
    <source>
        <dbReference type="ARBA" id="ARBA00008876"/>
    </source>
</evidence>
<evidence type="ECO:0000313" key="6">
    <source>
        <dbReference type="Proteomes" id="UP000266568"/>
    </source>
</evidence>
<evidence type="ECO:0000256" key="3">
    <source>
        <dbReference type="SAM" id="MobiDB-lite"/>
    </source>
</evidence>
<keyword evidence="2" id="KW-0456">Lyase</keyword>
<sequence length="225" mass="24096">MAMLPRVQLPLSPDAARRLKLGDVVLADGEAVITAGLPTHERIVRYLDEALPLPLELRGQAFFHLGLCEAAEGGDTTPLYVNPTTSTRFAAQLPTMIRRLGLTTVAGKGGLDQASVDAMAAQGCVYMAIVGGAAPLLTAAITEVVETGWDDLIAQFRLTRIRFRGFGPLTIAIDAHGGNLYGQLADVARQRLPAILSGMAGRRDPLGRNDRTPIVPHDEMPRTRP</sequence>
<keyword evidence="6" id="KW-1185">Reference proteome</keyword>
<dbReference type="AlphaFoldDB" id="A0A397NNC9"/>
<dbReference type="Proteomes" id="UP000266568">
    <property type="component" value="Unassembled WGS sequence"/>
</dbReference>
<evidence type="ECO:0000259" key="4">
    <source>
        <dbReference type="Pfam" id="PF05683"/>
    </source>
</evidence>
<gene>
    <name evidence="5" type="ORF">DFR49_2978</name>
</gene>
<name>A0A397NNC9_9SPHN</name>
<feature type="region of interest" description="Disordered" evidence="3">
    <location>
        <begin position="200"/>
        <end position="225"/>
    </location>
</feature>
<protein>
    <submittedName>
        <fullName evidence="5">Fumarate hydratase subunit beta</fullName>
    </submittedName>
</protein>
<proteinExistence type="inferred from homology"/>
<feature type="compositionally biased region" description="Basic and acidic residues" evidence="3">
    <location>
        <begin position="201"/>
        <end position="225"/>
    </location>
</feature>
<organism evidence="5 6">
    <name type="scientific">Hephaestia caeni</name>
    <dbReference type="NCBI Taxonomy" id="645617"/>
    <lineage>
        <taxon>Bacteria</taxon>
        <taxon>Pseudomonadati</taxon>
        <taxon>Pseudomonadota</taxon>
        <taxon>Alphaproteobacteria</taxon>
        <taxon>Sphingomonadales</taxon>
        <taxon>Sphingomonadaceae</taxon>
        <taxon>Hephaestia</taxon>
    </lineage>
</organism>
<dbReference type="GO" id="GO:0016836">
    <property type="term" value="F:hydro-lyase activity"/>
    <property type="evidence" value="ECO:0007669"/>
    <property type="project" value="InterPro"/>
</dbReference>
<reference evidence="5 6" key="1">
    <citation type="submission" date="2018-08" db="EMBL/GenBank/DDBJ databases">
        <title>Genomic Encyclopedia of Type Strains, Phase IV (KMG-IV): sequencing the most valuable type-strain genomes for metagenomic binning, comparative biology and taxonomic classification.</title>
        <authorList>
            <person name="Goeker M."/>
        </authorList>
    </citation>
    <scope>NUCLEOTIDE SEQUENCE [LARGE SCALE GENOMIC DNA]</scope>
    <source>
        <strain evidence="5 6">DSM 25527</strain>
    </source>
</reference>
<dbReference type="InterPro" id="IPR036660">
    <property type="entry name" value="Fe-S_hydroAse_TtdB_cat_sf"/>
</dbReference>
<comment type="similarity">
    <text evidence="1">Belongs to the class-I fumarase family.</text>
</comment>
<dbReference type="PANTHER" id="PTHR43351">
    <property type="entry name" value="L(+)-TARTRATE DEHYDRATASE SUBUNIT BETA"/>
    <property type="match status" value="1"/>
</dbReference>
<dbReference type="PANTHER" id="PTHR43351:SF2">
    <property type="entry name" value="L(+)-TARTRATE DEHYDRATASE SUBUNIT BETA-RELATED"/>
    <property type="match status" value="1"/>
</dbReference>
<dbReference type="Pfam" id="PF05683">
    <property type="entry name" value="Fumerase_C"/>
    <property type="match status" value="1"/>
</dbReference>
<dbReference type="RefSeq" id="WP_211325910.1">
    <property type="nucleotide sequence ID" value="NZ_QXDC01000004.1"/>
</dbReference>
<evidence type="ECO:0000313" key="5">
    <source>
        <dbReference type="EMBL" id="RIA37103.1"/>
    </source>
</evidence>
<comment type="caution">
    <text evidence="5">The sequence shown here is derived from an EMBL/GenBank/DDBJ whole genome shotgun (WGS) entry which is preliminary data.</text>
</comment>
<dbReference type="Gene3D" id="3.20.130.10">
    <property type="entry name" value="Fe-S hydro-lyase, tartrate dehydratase beta-type, catalytic domain"/>
    <property type="match status" value="1"/>
</dbReference>
<evidence type="ECO:0000256" key="2">
    <source>
        <dbReference type="ARBA" id="ARBA00023239"/>
    </source>
</evidence>
<accession>A0A397NNC9</accession>
<feature type="domain" description="Fe-S hydro-lyase tartrate dehydratase beta-type catalytic" evidence="4">
    <location>
        <begin position="14"/>
        <end position="183"/>
    </location>
</feature>
<dbReference type="SUPFAM" id="SSF117457">
    <property type="entry name" value="FumA C-terminal domain-like"/>
    <property type="match status" value="1"/>
</dbReference>
<dbReference type="EMBL" id="QXDC01000004">
    <property type="protein sequence ID" value="RIA37103.1"/>
    <property type="molecule type" value="Genomic_DNA"/>
</dbReference>